<reference evidence="1" key="3">
    <citation type="journal article" date="2017" name="Nature">
        <title>Genome sequence of the progenitor of the wheat D genome Aegilops tauschii.</title>
        <authorList>
            <person name="Luo M.C."/>
            <person name="Gu Y.Q."/>
            <person name="Puiu D."/>
            <person name="Wang H."/>
            <person name="Twardziok S.O."/>
            <person name="Deal K.R."/>
            <person name="Huo N."/>
            <person name="Zhu T."/>
            <person name="Wang L."/>
            <person name="Wang Y."/>
            <person name="McGuire P.E."/>
            <person name="Liu S."/>
            <person name="Long H."/>
            <person name="Ramasamy R.K."/>
            <person name="Rodriguez J.C."/>
            <person name="Van S.L."/>
            <person name="Yuan L."/>
            <person name="Wang Z."/>
            <person name="Xia Z."/>
            <person name="Xiao L."/>
            <person name="Anderson O.D."/>
            <person name="Ouyang S."/>
            <person name="Liang Y."/>
            <person name="Zimin A.V."/>
            <person name="Pertea G."/>
            <person name="Qi P."/>
            <person name="Bennetzen J.L."/>
            <person name="Dai X."/>
            <person name="Dawson M.W."/>
            <person name="Muller H.G."/>
            <person name="Kugler K."/>
            <person name="Rivarola-Duarte L."/>
            <person name="Spannagl M."/>
            <person name="Mayer K.F.X."/>
            <person name="Lu F.H."/>
            <person name="Bevan M.W."/>
            <person name="Leroy P."/>
            <person name="Li P."/>
            <person name="You F.M."/>
            <person name="Sun Q."/>
            <person name="Liu Z."/>
            <person name="Lyons E."/>
            <person name="Wicker T."/>
            <person name="Salzberg S.L."/>
            <person name="Devos K.M."/>
            <person name="Dvorak J."/>
        </authorList>
    </citation>
    <scope>NUCLEOTIDE SEQUENCE [LARGE SCALE GENOMIC DNA]</scope>
    <source>
        <strain evidence="1">cv. AL8/78</strain>
    </source>
</reference>
<dbReference type="PANTHER" id="PTHR47481:SF31">
    <property type="entry name" value="OS01G0873500 PROTEIN"/>
    <property type="match status" value="1"/>
</dbReference>
<dbReference type="Proteomes" id="UP000015105">
    <property type="component" value="Chromosome 4D"/>
</dbReference>
<dbReference type="EnsemblPlants" id="AET4Gv20207600.1">
    <property type="protein sequence ID" value="AET4Gv20207600.1"/>
    <property type="gene ID" value="AET4Gv20207600"/>
</dbReference>
<reference evidence="2" key="2">
    <citation type="journal article" date="2017" name="Nat. Plants">
        <title>The Aegilops tauschii genome reveals multiple impacts of transposons.</title>
        <authorList>
            <person name="Zhao G."/>
            <person name="Zou C."/>
            <person name="Li K."/>
            <person name="Wang K."/>
            <person name="Li T."/>
            <person name="Gao L."/>
            <person name="Zhang X."/>
            <person name="Wang H."/>
            <person name="Yang Z."/>
            <person name="Liu X."/>
            <person name="Jiang W."/>
            <person name="Mao L."/>
            <person name="Kong X."/>
            <person name="Jiao Y."/>
            <person name="Jia J."/>
        </authorList>
    </citation>
    <scope>NUCLEOTIDE SEQUENCE [LARGE SCALE GENOMIC DNA]</scope>
    <source>
        <strain evidence="2">cv. AL8/78</strain>
    </source>
</reference>
<reference evidence="2" key="1">
    <citation type="journal article" date="2014" name="Science">
        <title>Ancient hybridizations among the ancestral genomes of bread wheat.</title>
        <authorList>
            <consortium name="International Wheat Genome Sequencing Consortium,"/>
            <person name="Marcussen T."/>
            <person name="Sandve S.R."/>
            <person name="Heier L."/>
            <person name="Spannagl M."/>
            <person name="Pfeifer M."/>
            <person name="Jakobsen K.S."/>
            <person name="Wulff B.B."/>
            <person name="Steuernagel B."/>
            <person name="Mayer K.F."/>
            <person name="Olsen O.A."/>
        </authorList>
    </citation>
    <scope>NUCLEOTIDE SEQUENCE [LARGE SCALE GENOMIC DNA]</scope>
    <source>
        <strain evidence="2">cv. AL8/78</strain>
    </source>
</reference>
<keyword evidence="2" id="KW-1185">Reference proteome</keyword>
<dbReference type="Pfam" id="PF14223">
    <property type="entry name" value="Retrotran_gag_2"/>
    <property type="match status" value="1"/>
</dbReference>
<evidence type="ECO:0000313" key="2">
    <source>
        <dbReference type="Proteomes" id="UP000015105"/>
    </source>
</evidence>
<dbReference type="STRING" id="200361.A0A453HJP7"/>
<dbReference type="PANTHER" id="PTHR47481">
    <property type="match status" value="1"/>
</dbReference>
<reference evidence="1" key="4">
    <citation type="submission" date="2019-03" db="UniProtKB">
        <authorList>
            <consortium name="EnsemblPlants"/>
        </authorList>
    </citation>
    <scope>IDENTIFICATION</scope>
</reference>
<organism evidence="1 2">
    <name type="scientific">Aegilops tauschii subsp. strangulata</name>
    <name type="common">Goatgrass</name>
    <dbReference type="NCBI Taxonomy" id="200361"/>
    <lineage>
        <taxon>Eukaryota</taxon>
        <taxon>Viridiplantae</taxon>
        <taxon>Streptophyta</taxon>
        <taxon>Embryophyta</taxon>
        <taxon>Tracheophyta</taxon>
        <taxon>Spermatophyta</taxon>
        <taxon>Magnoliopsida</taxon>
        <taxon>Liliopsida</taxon>
        <taxon>Poales</taxon>
        <taxon>Poaceae</taxon>
        <taxon>BOP clade</taxon>
        <taxon>Pooideae</taxon>
        <taxon>Triticodae</taxon>
        <taxon>Triticeae</taxon>
        <taxon>Triticinae</taxon>
        <taxon>Aegilops</taxon>
    </lineage>
</organism>
<evidence type="ECO:0000313" key="1">
    <source>
        <dbReference type="EnsemblPlants" id="AET4Gv20207600.1"/>
    </source>
</evidence>
<proteinExistence type="predicted"/>
<accession>A0A453HJP7</accession>
<reference evidence="1" key="5">
    <citation type="journal article" date="2021" name="G3 (Bethesda)">
        <title>Aegilops tauschii genome assembly Aet v5.0 features greater sequence contiguity and improved annotation.</title>
        <authorList>
            <person name="Wang L."/>
            <person name="Zhu T."/>
            <person name="Rodriguez J.C."/>
            <person name="Deal K.R."/>
            <person name="Dubcovsky J."/>
            <person name="McGuire P.E."/>
            <person name="Lux T."/>
            <person name="Spannagl M."/>
            <person name="Mayer K.F.X."/>
            <person name="Baldrich P."/>
            <person name="Meyers B.C."/>
            <person name="Huo N."/>
            <person name="Gu Y.Q."/>
            <person name="Zhou H."/>
            <person name="Devos K.M."/>
            <person name="Bennetzen J.L."/>
            <person name="Unver T."/>
            <person name="Budak H."/>
            <person name="Gulick P.J."/>
            <person name="Galiba G."/>
            <person name="Kalapos B."/>
            <person name="Nelson D.R."/>
            <person name="Li P."/>
            <person name="You F.M."/>
            <person name="Luo M.C."/>
            <person name="Dvorak J."/>
        </authorList>
    </citation>
    <scope>NUCLEOTIDE SEQUENCE [LARGE SCALE GENOMIC DNA]</scope>
    <source>
        <strain evidence="1">cv. AL8/78</strain>
    </source>
</reference>
<sequence>MSSSSDASQTSLNGQVTEKLTRTNYVLWRTQVIPQLRGAGVFGYVDGTQPEPAKLLVTTDKDGKETSSPNPLHPIWVREDQQVLGYLLNNLTREVLLTVTTVTTAGALWTTLVGMFSSQSASRINNIRTSLINAQKGNLSVASYFAAMRGYADELAAAGKAIPDDELASYIIHGLDADYQPLVSALDARVTEVTLDEIFAMLSNFDQRMAHF</sequence>
<dbReference type="AlphaFoldDB" id="A0A453HJP7"/>
<protein>
    <submittedName>
        <fullName evidence="1">Uncharacterized protein</fullName>
    </submittedName>
</protein>
<name>A0A453HJP7_AEGTS</name>
<dbReference type="Gramene" id="AET4Gv20207600.1">
    <property type="protein sequence ID" value="AET4Gv20207600.1"/>
    <property type="gene ID" value="AET4Gv20207600"/>
</dbReference>